<organism evidence="1 2">
    <name type="scientific">Marasmius tenuissimus</name>
    <dbReference type="NCBI Taxonomy" id="585030"/>
    <lineage>
        <taxon>Eukaryota</taxon>
        <taxon>Fungi</taxon>
        <taxon>Dikarya</taxon>
        <taxon>Basidiomycota</taxon>
        <taxon>Agaricomycotina</taxon>
        <taxon>Agaricomycetes</taxon>
        <taxon>Agaricomycetidae</taxon>
        <taxon>Agaricales</taxon>
        <taxon>Marasmiineae</taxon>
        <taxon>Marasmiaceae</taxon>
        <taxon>Marasmius</taxon>
    </lineage>
</organism>
<accession>A0ABR2ZGE4</accession>
<protein>
    <submittedName>
        <fullName evidence="1">Uncharacterized protein</fullName>
    </submittedName>
</protein>
<keyword evidence="2" id="KW-1185">Reference proteome</keyword>
<reference evidence="1 2" key="1">
    <citation type="submission" date="2024-05" db="EMBL/GenBank/DDBJ databases">
        <title>A draft genome resource for the thread blight pathogen Marasmius tenuissimus strain MS-2.</title>
        <authorList>
            <person name="Yulfo-Soto G.E."/>
            <person name="Baruah I.K."/>
            <person name="Amoako-Attah I."/>
            <person name="Bukari Y."/>
            <person name="Meinhardt L.W."/>
            <person name="Bailey B.A."/>
            <person name="Cohen S.P."/>
        </authorList>
    </citation>
    <scope>NUCLEOTIDE SEQUENCE [LARGE SCALE GENOMIC DNA]</scope>
    <source>
        <strain evidence="1 2">MS-2</strain>
    </source>
</reference>
<comment type="caution">
    <text evidence="1">The sequence shown here is derived from an EMBL/GenBank/DDBJ whole genome shotgun (WGS) entry which is preliminary data.</text>
</comment>
<name>A0ABR2ZGE4_9AGAR</name>
<gene>
    <name evidence="1" type="ORF">AAF712_012913</name>
</gene>
<sequence length="54" mass="5726">MQDQAIASATAARAIGPGALVRILKIRVPPFRPTLKSAGKTLLKEASVTREVLL</sequence>
<evidence type="ECO:0000313" key="2">
    <source>
        <dbReference type="Proteomes" id="UP001437256"/>
    </source>
</evidence>
<evidence type="ECO:0000313" key="1">
    <source>
        <dbReference type="EMBL" id="KAL0060290.1"/>
    </source>
</evidence>
<proteinExistence type="predicted"/>
<dbReference type="EMBL" id="JBBXMP010000182">
    <property type="protein sequence ID" value="KAL0060290.1"/>
    <property type="molecule type" value="Genomic_DNA"/>
</dbReference>
<dbReference type="Proteomes" id="UP001437256">
    <property type="component" value="Unassembled WGS sequence"/>
</dbReference>